<protein>
    <submittedName>
        <fullName evidence="2">YbaB/EbfC family DNA-binding protein</fullName>
    </submittedName>
</protein>
<keyword evidence="2" id="KW-0238">DNA-binding</keyword>
<sequence>MSDMQGGSRQRNGNPGIDAGPATQKQGWLARLRLRLFAGAAMAAAAGTLPVQAQVPEHWISFATMAGEHLQARLGSAPDTLIARLQQRTDAAHTGEAARQLVVRLWIADDGKITRSDFDSLGDARVDADLRALLAAEPLPQAPPPDMLQPLVLGLKLQPSADADVAAPGGPGVGRP</sequence>
<keyword evidence="3" id="KW-1185">Reference proteome</keyword>
<evidence type="ECO:0000313" key="3">
    <source>
        <dbReference type="Proteomes" id="UP000547058"/>
    </source>
</evidence>
<feature type="compositionally biased region" description="Polar residues" evidence="1">
    <location>
        <begin position="1"/>
        <end position="13"/>
    </location>
</feature>
<dbReference type="GO" id="GO:0003677">
    <property type="term" value="F:DNA binding"/>
    <property type="evidence" value="ECO:0007669"/>
    <property type="project" value="UniProtKB-KW"/>
</dbReference>
<accession>A0A7W3FM53</accession>
<evidence type="ECO:0000313" key="2">
    <source>
        <dbReference type="EMBL" id="MBA8681781.1"/>
    </source>
</evidence>
<dbReference type="RefSeq" id="WP_182338920.1">
    <property type="nucleotide sequence ID" value="NZ_JACGXS010000003.1"/>
</dbReference>
<organism evidence="2 3">
    <name type="scientific">Stenotrophomonas tumulicola</name>
    <dbReference type="NCBI Taxonomy" id="1685415"/>
    <lineage>
        <taxon>Bacteria</taxon>
        <taxon>Pseudomonadati</taxon>
        <taxon>Pseudomonadota</taxon>
        <taxon>Gammaproteobacteria</taxon>
        <taxon>Lysobacterales</taxon>
        <taxon>Lysobacteraceae</taxon>
        <taxon>Stenotrophomonas</taxon>
    </lineage>
</organism>
<feature type="region of interest" description="Disordered" evidence="1">
    <location>
        <begin position="1"/>
        <end position="22"/>
    </location>
</feature>
<comment type="caution">
    <text evidence="2">The sequence shown here is derived from an EMBL/GenBank/DDBJ whole genome shotgun (WGS) entry which is preliminary data.</text>
</comment>
<reference evidence="2 3" key="1">
    <citation type="submission" date="2020-08" db="EMBL/GenBank/DDBJ databases">
        <title>Stenotrophomonas tumulicola JCM 30961.</title>
        <authorList>
            <person name="Deng Y."/>
        </authorList>
    </citation>
    <scope>NUCLEOTIDE SEQUENCE [LARGE SCALE GENOMIC DNA]</scope>
    <source>
        <strain evidence="2 3">JCM 30961</strain>
    </source>
</reference>
<dbReference type="EMBL" id="JACGXS010000003">
    <property type="protein sequence ID" value="MBA8681781.1"/>
    <property type="molecule type" value="Genomic_DNA"/>
</dbReference>
<gene>
    <name evidence="2" type="ORF">H4O11_08125</name>
</gene>
<name>A0A7W3FM53_9GAMM</name>
<evidence type="ECO:0000256" key="1">
    <source>
        <dbReference type="SAM" id="MobiDB-lite"/>
    </source>
</evidence>
<dbReference type="AlphaFoldDB" id="A0A7W3FM53"/>
<dbReference type="Proteomes" id="UP000547058">
    <property type="component" value="Unassembled WGS sequence"/>
</dbReference>
<proteinExistence type="predicted"/>